<dbReference type="EMBL" id="CAJOBA010012182">
    <property type="protein sequence ID" value="CAF3873954.1"/>
    <property type="molecule type" value="Genomic_DNA"/>
</dbReference>
<evidence type="ECO:0000313" key="2">
    <source>
        <dbReference type="Proteomes" id="UP000682733"/>
    </source>
</evidence>
<reference evidence="1" key="1">
    <citation type="submission" date="2021-02" db="EMBL/GenBank/DDBJ databases">
        <authorList>
            <person name="Nowell W R."/>
        </authorList>
    </citation>
    <scope>NUCLEOTIDE SEQUENCE</scope>
</reference>
<evidence type="ECO:0000313" key="1">
    <source>
        <dbReference type="EMBL" id="CAF3873954.1"/>
    </source>
</evidence>
<dbReference type="AlphaFoldDB" id="A0A8S2KXE5"/>
<feature type="non-terminal residue" evidence="1">
    <location>
        <position position="1"/>
    </location>
</feature>
<organism evidence="1 2">
    <name type="scientific">Didymodactylos carnosus</name>
    <dbReference type="NCBI Taxonomy" id="1234261"/>
    <lineage>
        <taxon>Eukaryota</taxon>
        <taxon>Metazoa</taxon>
        <taxon>Spiralia</taxon>
        <taxon>Gnathifera</taxon>
        <taxon>Rotifera</taxon>
        <taxon>Eurotatoria</taxon>
        <taxon>Bdelloidea</taxon>
        <taxon>Philodinida</taxon>
        <taxon>Philodinidae</taxon>
        <taxon>Didymodactylos</taxon>
    </lineage>
</organism>
<accession>A0A8S2KXE5</accession>
<sequence length="84" mass="9453">TSPDQLQQLSSDSLQTHTNILTSIENQIAPNFVLPTVKLSPETLATLVAPKRARRKLNLDMKSPERPIRQCARYPNKLLSLTFP</sequence>
<proteinExistence type="predicted"/>
<comment type="caution">
    <text evidence="1">The sequence shown here is derived from an EMBL/GenBank/DDBJ whole genome shotgun (WGS) entry which is preliminary data.</text>
</comment>
<name>A0A8S2KXE5_9BILA</name>
<gene>
    <name evidence="1" type="ORF">TMI583_LOCUS19749</name>
</gene>
<feature type="non-terminal residue" evidence="1">
    <location>
        <position position="84"/>
    </location>
</feature>
<dbReference type="Proteomes" id="UP000682733">
    <property type="component" value="Unassembled WGS sequence"/>
</dbReference>
<protein>
    <submittedName>
        <fullName evidence="1">Uncharacterized protein</fullName>
    </submittedName>
</protein>